<dbReference type="Pfam" id="PF24709">
    <property type="entry name" value="DUF7670"/>
    <property type="match status" value="1"/>
</dbReference>
<sequence length="144" mass="15872">MPKAGRVADPGTLRLRRVARVWSLTVALVVFAAALLALWNRIATGRFDPRLVAGTPFVEFLPPLFALASAAALLAAWRWEWLGGLAATALQLATLPLLLARWPPWQRFPRYLLAPYGVWLWLTVPGVLFLICAWRSRRSGSGGG</sequence>
<feature type="transmembrane region" description="Helical" evidence="1">
    <location>
        <begin position="84"/>
        <end position="102"/>
    </location>
</feature>
<dbReference type="AlphaFoldDB" id="A0A7C4VCP5"/>
<keyword evidence="1" id="KW-0812">Transmembrane</keyword>
<name>A0A7C4VCP5_9DEIN</name>
<accession>A0A7C4VCP5</accession>
<feature type="transmembrane region" description="Helical" evidence="1">
    <location>
        <begin position="60"/>
        <end position="77"/>
    </location>
</feature>
<organism evidence="3">
    <name type="scientific">Oceanithermus profundus</name>
    <dbReference type="NCBI Taxonomy" id="187137"/>
    <lineage>
        <taxon>Bacteria</taxon>
        <taxon>Thermotogati</taxon>
        <taxon>Deinococcota</taxon>
        <taxon>Deinococci</taxon>
        <taxon>Thermales</taxon>
        <taxon>Thermaceae</taxon>
        <taxon>Oceanithermus</taxon>
    </lineage>
</organism>
<proteinExistence type="predicted"/>
<keyword evidence="1" id="KW-1133">Transmembrane helix</keyword>
<comment type="caution">
    <text evidence="3">The sequence shown here is derived from an EMBL/GenBank/DDBJ whole genome shotgun (WGS) entry which is preliminary data.</text>
</comment>
<feature type="transmembrane region" description="Helical" evidence="1">
    <location>
        <begin position="21"/>
        <end position="40"/>
    </location>
</feature>
<reference evidence="3" key="1">
    <citation type="journal article" date="2020" name="mSystems">
        <title>Genome- and Community-Level Interaction Insights into Carbon Utilization and Element Cycling Functions of Hydrothermarchaeota in Hydrothermal Sediment.</title>
        <authorList>
            <person name="Zhou Z."/>
            <person name="Liu Y."/>
            <person name="Xu W."/>
            <person name="Pan J."/>
            <person name="Luo Z.H."/>
            <person name="Li M."/>
        </authorList>
    </citation>
    <scope>NUCLEOTIDE SEQUENCE [LARGE SCALE GENOMIC DNA]</scope>
    <source>
        <strain evidence="3">HyVt-570</strain>
    </source>
</reference>
<evidence type="ECO:0000256" key="1">
    <source>
        <dbReference type="SAM" id="Phobius"/>
    </source>
</evidence>
<dbReference type="Proteomes" id="UP000885759">
    <property type="component" value="Unassembled WGS sequence"/>
</dbReference>
<evidence type="ECO:0000259" key="2">
    <source>
        <dbReference type="Pfam" id="PF24709"/>
    </source>
</evidence>
<keyword evidence="1" id="KW-0472">Membrane</keyword>
<dbReference type="InterPro" id="IPR056087">
    <property type="entry name" value="DUF7670"/>
</dbReference>
<feature type="transmembrane region" description="Helical" evidence="1">
    <location>
        <begin position="114"/>
        <end position="134"/>
    </location>
</feature>
<dbReference type="EMBL" id="DRPZ01000178">
    <property type="protein sequence ID" value="HGY09724.1"/>
    <property type="molecule type" value="Genomic_DNA"/>
</dbReference>
<protein>
    <recommendedName>
        <fullName evidence="2">DUF7670 domain-containing protein</fullName>
    </recommendedName>
</protein>
<feature type="domain" description="DUF7670" evidence="2">
    <location>
        <begin position="18"/>
        <end position="139"/>
    </location>
</feature>
<gene>
    <name evidence="3" type="ORF">ENK37_06710</name>
</gene>
<evidence type="ECO:0000313" key="3">
    <source>
        <dbReference type="EMBL" id="HGY09724.1"/>
    </source>
</evidence>